<gene>
    <name evidence="2" type="ORF">E2C01_095168</name>
</gene>
<reference evidence="2 3" key="1">
    <citation type="submission" date="2019-05" db="EMBL/GenBank/DDBJ databases">
        <title>Another draft genome of Portunus trituberculatus and its Hox gene families provides insights of decapod evolution.</title>
        <authorList>
            <person name="Jeong J.-H."/>
            <person name="Song I."/>
            <person name="Kim S."/>
            <person name="Choi T."/>
            <person name="Kim D."/>
            <person name="Ryu S."/>
            <person name="Kim W."/>
        </authorList>
    </citation>
    <scope>NUCLEOTIDE SEQUENCE [LARGE SCALE GENOMIC DNA]</scope>
    <source>
        <tissue evidence="2">Muscle</tissue>
    </source>
</reference>
<organism evidence="2 3">
    <name type="scientific">Portunus trituberculatus</name>
    <name type="common">Swimming crab</name>
    <name type="synonym">Neptunus trituberculatus</name>
    <dbReference type="NCBI Taxonomy" id="210409"/>
    <lineage>
        <taxon>Eukaryota</taxon>
        <taxon>Metazoa</taxon>
        <taxon>Ecdysozoa</taxon>
        <taxon>Arthropoda</taxon>
        <taxon>Crustacea</taxon>
        <taxon>Multicrustacea</taxon>
        <taxon>Malacostraca</taxon>
        <taxon>Eumalacostraca</taxon>
        <taxon>Eucarida</taxon>
        <taxon>Decapoda</taxon>
        <taxon>Pleocyemata</taxon>
        <taxon>Brachyura</taxon>
        <taxon>Eubrachyura</taxon>
        <taxon>Portunoidea</taxon>
        <taxon>Portunidae</taxon>
        <taxon>Portuninae</taxon>
        <taxon>Portunus</taxon>
    </lineage>
</organism>
<feature type="region of interest" description="Disordered" evidence="1">
    <location>
        <begin position="1"/>
        <end position="63"/>
    </location>
</feature>
<dbReference type="EMBL" id="VSRR010119613">
    <property type="protein sequence ID" value="MPC99737.1"/>
    <property type="molecule type" value="Genomic_DNA"/>
</dbReference>
<evidence type="ECO:0000256" key="1">
    <source>
        <dbReference type="SAM" id="MobiDB-lite"/>
    </source>
</evidence>
<dbReference type="Proteomes" id="UP000324222">
    <property type="component" value="Unassembled WGS sequence"/>
</dbReference>
<dbReference type="AlphaFoldDB" id="A0A5B7K313"/>
<evidence type="ECO:0000313" key="3">
    <source>
        <dbReference type="Proteomes" id="UP000324222"/>
    </source>
</evidence>
<sequence>MKELLTKAGERGRAAQHVPTRALLALSESSPRQQGRSRTARTVTATSCDHRKRKEKKRKEMCS</sequence>
<keyword evidence="3" id="KW-1185">Reference proteome</keyword>
<comment type="caution">
    <text evidence="2">The sequence shown here is derived from an EMBL/GenBank/DDBJ whole genome shotgun (WGS) entry which is preliminary data.</text>
</comment>
<feature type="compositionally biased region" description="Low complexity" evidence="1">
    <location>
        <begin position="36"/>
        <end position="47"/>
    </location>
</feature>
<name>A0A5B7K313_PORTR</name>
<accession>A0A5B7K313</accession>
<feature type="compositionally biased region" description="Basic and acidic residues" evidence="1">
    <location>
        <begin position="1"/>
        <end position="13"/>
    </location>
</feature>
<proteinExistence type="predicted"/>
<protein>
    <submittedName>
        <fullName evidence="2">Uncharacterized protein</fullName>
    </submittedName>
</protein>
<evidence type="ECO:0000313" key="2">
    <source>
        <dbReference type="EMBL" id="MPC99737.1"/>
    </source>
</evidence>